<dbReference type="AlphaFoldDB" id="A0AAJ5AD70"/>
<evidence type="ECO:0000313" key="3">
    <source>
        <dbReference type="EMBL" id="SWF74226.1"/>
    </source>
</evidence>
<dbReference type="EMBL" id="UIUC01000016">
    <property type="protein sequence ID" value="SVN65638.1"/>
    <property type="molecule type" value="Genomic_DNA"/>
</dbReference>
<gene>
    <name evidence="2" type="ORF">SAMEA3649591_03745</name>
    <name evidence="3" type="ORF">SAMEA3720909_03574</name>
</gene>
<proteinExistence type="predicted"/>
<comment type="caution">
    <text evidence="2">The sequence shown here is derived from an EMBL/GenBank/DDBJ whole genome shotgun (WGS) entry which is preliminary data.</text>
</comment>
<organism evidence="2 4">
    <name type="scientific">Klebsiella pneumoniae</name>
    <dbReference type="NCBI Taxonomy" id="573"/>
    <lineage>
        <taxon>Bacteria</taxon>
        <taxon>Pseudomonadati</taxon>
        <taxon>Pseudomonadota</taxon>
        <taxon>Gammaproteobacteria</taxon>
        <taxon>Enterobacterales</taxon>
        <taxon>Enterobacteriaceae</taxon>
        <taxon>Klebsiella/Raoultella group</taxon>
        <taxon>Klebsiella</taxon>
        <taxon>Klebsiella pneumoniae complex</taxon>
    </lineage>
</organism>
<protein>
    <submittedName>
        <fullName evidence="2">Uncharacterized protein</fullName>
    </submittedName>
</protein>
<evidence type="ECO:0000313" key="2">
    <source>
        <dbReference type="EMBL" id="SVN65638.1"/>
    </source>
</evidence>
<dbReference type="Proteomes" id="UP000258905">
    <property type="component" value="Unassembled WGS sequence"/>
</dbReference>
<evidence type="ECO:0000313" key="4">
    <source>
        <dbReference type="Proteomes" id="UP000258905"/>
    </source>
</evidence>
<dbReference type="EMBL" id="UJHH01000017">
    <property type="protein sequence ID" value="SWF74226.1"/>
    <property type="molecule type" value="Genomic_DNA"/>
</dbReference>
<feature type="region of interest" description="Disordered" evidence="1">
    <location>
        <begin position="101"/>
        <end position="134"/>
    </location>
</feature>
<accession>A0AAJ5AD70</accession>
<reference evidence="4 5" key="1">
    <citation type="submission" date="2018-08" db="EMBL/GenBank/DDBJ databases">
        <authorList>
            <consortium name="Pathogen Informatics"/>
        </authorList>
    </citation>
    <scope>NUCLEOTIDE SEQUENCE [LARGE SCALE GENOMIC DNA]</scope>
    <source>
        <strain evidence="2 4">EuSCAPE_GR003</strain>
        <strain evidence="3 5">EuSCAPE_UK014</strain>
    </source>
</reference>
<dbReference type="AntiFam" id="ANF00130">
    <property type="entry name" value="Shadow ORF (opposite rnfC)"/>
</dbReference>
<sequence>MSEDADTLDNLRRAVLHQAVIRRDIGLALGGVNDQRFNFISATAQFTAGGEACAAEASNAKLVDTLDQRFTRAGLIVAPAIALDPAVFAVGVNDHAHLRQRRRVRGSVRSDGGNGAGGRGVNGQHSSPAAGQRLAAQHPVAHFNAQFALGANVLLQRDNKALRQGNLTQRGAVRLGFHFRRVNTAVEIPDLVFSESGK</sequence>
<evidence type="ECO:0000256" key="1">
    <source>
        <dbReference type="SAM" id="MobiDB-lite"/>
    </source>
</evidence>
<name>A0AAJ5AD70_KLEPN</name>
<evidence type="ECO:0000313" key="5">
    <source>
        <dbReference type="Proteomes" id="UP000259364"/>
    </source>
</evidence>
<dbReference type="Proteomes" id="UP000259364">
    <property type="component" value="Unassembled WGS sequence"/>
</dbReference>
<feature type="compositionally biased region" description="Gly residues" evidence="1">
    <location>
        <begin position="112"/>
        <end position="121"/>
    </location>
</feature>